<evidence type="ECO:0000256" key="2">
    <source>
        <dbReference type="ARBA" id="ARBA00022525"/>
    </source>
</evidence>
<dbReference type="SUPFAM" id="SSF48726">
    <property type="entry name" value="Immunoglobulin"/>
    <property type="match status" value="14"/>
</dbReference>
<feature type="disulfide bond" evidence="13">
    <location>
        <begin position="562"/>
        <end position="577"/>
    </location>
</feature>
<evidence type="ECO:0008006" key="24">
    <source>
        <dbReference type="Google" id="ProtNLM"/>
    </source>
</evidence>
<dbReference type="GO" id="GO:0005886">
    <property type="term" value="C:plasma membrane"/>
    <property type="evidence" value="ECO:0007669"/>
    <property type="project" value="TreeGrafter"/>
</dbReference>
<keyword evidence="11" id="KW-0245">EGF-like domain</keyword>
<dbReference type="GO" id="GO:0007156">
    <property type="term" value="P:homophilic cell adhesion via plasma membrane adhesion molecules"/>
    <property type="evidence" value="ECO:0007669"/>
    <property type="project" value="TreeGrafter"/>
</dbReference>
<feature type="domain" description="Laminin G" evidence="17">
    <location>
        <begin position="3225"/>
        <end position="3402"/>
    </location>
</feature>
<evidence type="ECO:0000256" key="9">
    <source>
        <dbReference type="ARBA" id="ARBA00023292"/>
    </source>
</evidence>
<feature type="disulfide bond" evidence="12">
    <location>
        <begin position="3899"/>
        <end position="3926"/>
    </location>
</feature>
<dbReference type="Pfam" id="PF00047">
    <property type="entry name" value="ig"/>
    <property type="match status" value="1"/>
</dbReference>
<dbReference type="GO" id="GO:0005604">
    <property type="term" value="C:basement membrane"/>
    <property type="evidence" value="ECO:0007669"/>
    <property type="project" value="UniProtKB-SubCell"/>
</dbReference>
<feature type="disulfide bond" evidence="11">
    <location>
        <begin position="3668"/>
        <end position="3685"/>
    </location>
</feature>
<evidence type="ECO:0000256" key="8">
    <source>
        <dbReference type="ARBA" id="ARBA00023180"/>
    </source>
</evidence>
<dbReference type="PROSITE" id="PS50026">
    <property type="entry name" value="EGF_3"/>
    <property type="match status" value="3"/>
</dbReference>
<feature type="disulfide bond" evidence="13">
    <location>
        <begin position="777"/>
        <end position="795"/>
    </location>
</feature>
<feature type="domain" description="Ig-like" evidence="20">
    <location>
        <begin position="888"/>
        <end position="971"/>
    </location>
</feature>
<feature type="disulfide bond" evidence="13">
    <location>
        <begin position="3008"/>
        <end position="3026"/>
    </location>
</feature>
<reference evidence="22" key="2">
    <citation type="submission" date="2022-06" db="UniProtKB">
        <authorList>
            <consortium name="EnsemblMetazoa"/>
        </authorList>
    </citation>
    <scope>IDENTIFICATION</scope>
</reference>
<evidence type="ECO:0000256" key="4">
    <source>
        <dbReference type="ARBA" id="ARBA00022729"/>
    </source>
</evidence>
<feature type="domain" description="Ig-like" evidence="20">
    <location>
        <begin position="2412"/>
        <end position="2494"/>
    </location>
</feature>
<evidence type="ECO:0000256" key="16">
    <source>
        <dbReference type="SAM" id="SignalP"/>
    </source>
</evidence>
<dbReference type="PROSITE" id="PS01248">
    <property type="entry name" value="EGF_LAM_1"/>
    <property type="match status" value="2"/>
</dbReference>
<feature type="region of interest" description="Disordered" evidence="15">
    <location>
        <begin position="2685"/>
        <end position="2728"/>
    </location>
</feature>
<keyword evidence="8" id="KW-0325">Glycoprotein</keyword>
<evidence type="ECO:0000256" key="7">
    <source>
        <dbReference type="ARBA" id="ARBA00023157"/>
    </source>
</evidence>
<evidence type="ECO:0000313" key="23">
    <source>
        <dbReference type="Proteomes" id="UP000007819"/>
    </source>
</evidence>
<dbReference type="InterPro" id="IPR000034">
    <property type="entry name" value="Laminin_IV"/>
</dbReference>
<feature type="domain" description="EGF-like" evidence="18">
    <location>
        <begin position="3400"/>
        <end position="3436"/>
    </location>
</feature>
<feature type="disulfide bond" evidence="13">
    <location>
        <begin position="828"/>
        <end position="843"/>
    </location>
</feature>
<dbReference type="Pfam" id="PF07679">
    <property type="entry name" value="I-set"/>
    <property type="match status" value="1"/>
</dbReference>
<dbReference type="GO" id="GO:0098632">
    <property type="term" value="F:cell-cell adhesion mediator activity"/>
    <property type="evidence" value="ECO:0007669"/>
    <property type="project" value="TreeGrafter"/>
</dbReference>
<feature type="signal peptide" evidence="16">
    <location>
        <begin position="1"/>
        <end position="26"/>
    </location>
</feature>
<feature type="disulfide bond" evidence="13">
    <location>
        <begin position="3001"/>
        <end position="3013"/>
    </location>
</feature>
<feature type="domain" description="Laminin IV type A" evidence="21">
    <location>
        <begin position="1753"/>
        <end position="1932"/>
    </location>
</feature>
<feature type="disulfide bond" evidence="14">
    <location>
        <begin position="1657"/>
        <end position="1671"/>
    </location>
</feature>
<dbReference type="InterPro" id="IPR013320">
    <property type="entry name" value="ConA-like_dom_sf"/>
</dbReference>
<dbReference type="InterPro" id="IPR001791">
    <property type="entry name" value="Laminin_G"/>
</dbReference>
<dbReference type="SMART" id="SM00192">
    <property type="entry name" value="LDLa"/>
    <property type="match status" value="10"/>
</dbReference>
<dbReference type="GO" id="GO:0070593">
    <property type="term" value="P:dendrite self-avoidance"/>
    <property type="evidence" value="ECO:0007669"/>
    <property type="project" value="TreeGrafter"/>
</dbReference>
<dbReference type="GO" id="GO:0030424">
    <property type="term" value="C:axon"/>
    <property type="evidence" value="ECO:0007669"/>
    <property type="project" value="TreeGrafter"/>
</dbReference>
<dbReference type="SMART" id="SM00181">
    <property type="entry name" value="EGF"/>
    <property type="match status" value="9"/>
</dbReference>
<reference evidence="23" key="1">
    <citation type="submission" date="2010-06" db="EMBL/GenBank/DDBJ databases">
        <authorList>
            <person name="Jiang H."/>
            <person name="Abraham K."/>
            <person name="Ali S."/>
            <person name="Alsbrooks S.L."/>
            <person name="Anim B.N."/>
            <person name="Anosike U.S."/>
            <person name="Attaway T."/>
            <person name="Bandaranaike D.P."/>
            <person name="Battles P.K."/>
            <person name="Bell S.N."/>
            <person name="Bell A.V."/>
            <person name="Beltran B."/>
            <person name="Bickham C."/>
            <person name="Bustamante Y."/>
            <person name="Caleb T."/>
            <person name="Canada A."/>
            <person name="Cardenas V."/>
            <person name="Carter K."/>
            <person name="Chacko J."/>
            <person name="Chandrabose M.N."/>
            <person name="Chavez D."/>
            <person name="Chavez A."/>
            <person name="Chen L."/>
            <person name="Chu H.-S."/>
            <person name="Claassen K.J."/>
            <person name="Cockrell R."/>
            <person name="Collins M."/>
            <person name="Cooper J.A."/>
            <person name="Cree A."/>
            <person name="Curry S.M."/>
            <person name="Da Y."/>
            <person name="Dao M.D."/>
            <person name="Das B."/>
            <person name="Davila M.-L."/>
            <person name="Davy-Carroll L."/>
            <person name="Denson S."/>
            <person name="Dinh H."/>
            <person name="Ebong V.E."/>
            <person name="Edwards J.R."/>
            <person name="Egan A."/>
            <person name="El-Daye J."/>
            <person name="Escobedo L."/>
            <person name="Fernandez S."/>
            <person name="Fernando P.R."/>
            <person name="Flagg N."/>
            <person name="Forbes L.D."/>
            <person name="Fowler R.G."/>
            <person name="Fu Q."/>
            <person name="Gabisi R.A."/>
            <person name="Ganer J."/>
            <person name="Garbino Pronczuk A."/>
            <person name="Garcia R.M."/>
            <person name="Garner T."/>
            <person name="Garrett T.E."/>
            <person name="Gonzalez D.A."/>
            <person name="Hamid H."/>
            <person name="Hawkins E.S."/>
            <person name="Hirani K."/>
            <person name="Hogues M.E."/>
            <person name="Hollins B."/>
            <person name="Hsiao C.-H."/>
            <person name="Jabil R."/>
            <person name="James M.L."/>
            <person name="Jhangiani S.N."/>
            <person name="Johnson B."/>
            <person name="Johnson Q."/>
            <person name="Joshi V."/>
            <person name="Kalu J.B."/>
            <person name="Kam C."/>
            <person name="Kashfia A."/>
            <person name="Keebler J."/>
            <person name="Kisamo H."/>
            <person name="Kovar C.L."/>
            <person name="Lago L.A."/>
            <person name="Lai C.-Y."/>
            <person name="Laidlaw J."/>
            <person name="Lara F."/>
            <person name="Le T.-K."/>
            <person name="Lee S.L."/>
            <person name="Legall F.H."/>
            <person name="Lemon S.J."/>
            <person name="Lewis L.R."/>
            <person name="Li B."/>
            <person name="Liu Y."/>
            <person name="Liu Y.-S."/>
            <person name="Lopez J."/>
            <person name="Lozado R.J."/>
            <person name="Lu J."/>
            <person name="Madu R.C."/>
            <person name="Maheshwari M."/>
            <person name="Maheshwari R."/>
            <person name="Malloy K."/>
            <person name="Martinez E."/>
            <person name="Mathew T."/>
            <person name="Mercado I.C."/>
            <person name="Mercado C."/>
            <person name="Meyer B."/>
            <person name="Montgomery K."/>
            <person name="Morgan M.B."/>
            <person name="Munidasa M."/>
            <person name="Nazareth L.V."/>
            <person name="Nelson J."/>
            <person name="Ng B.M."/>
            <person name="Nguyen N.B."/>
            <person name="Nguyen P.Q."/>
            <person name="Nguyen T."/>
            <person name="Obregon M."/>
            <person name="Okwuonu G.O."/>
            <person name="Onwere C.G."/>
            <person name="Orozco G."/>
            <person name="Parra A."/>
            <person name="Patel S."/>
            <person name="Patil S."/>
            <person name="Perez A."/>
            <person name="Perez Y."/>
            <person name="Pham C."/>
            <person name="Primus E.L."/>
            <person name="Pu L.-L."/>
            <person name="Puazo M."/>
            <person name="Qin X."/>
            <person name="Quiroz J.B."/>
            <person name="Reese J."/>
            <person name="Richards S."/>
            <person name="Rives C.M."/>
            <person name="Robberts R."/>
            <person name="Ruiz S.J."/>
            <person name="Ruiz M.J."/>
            <person name="Santibanez J."/>
            <person name="Schneider B.W."/>
            <person name="Sisson I."/>
            <person name="Smith M."/>
            <person name="Sodergren E."/>
            <person name="Song X.-Z."/>
            <person name="Song B.B."/>
            <person name="Summersgill H."/>
            <person name="Thelus R."/>
            <person name="Thornton R.D."/>
            <person name="Trejos Z.Y."/>
            <person name="Usmani K."/>
            <person name="Vattathil S."/>
            <person name="Villasana D."/>
            <person name="Walker D.L."/>
            <person name="Wang S."/>
            <person name="Wang K."/>
            <person name="White C.S."/>
            <person name="Williams A.C."/>
            <person name="Williamson J."/>
            <person name="Wilson K."/>
            <person name="Woghiren I.O."/>
            <person name="Woodworth J.R."/>
            <person name="Worley K.C."/>
            <person name="Wright R.A."/>
            <person name="Wu W."/>
            <person name="Young L."/>
            <person name="Zhang L."/>
            <person name="Zhang J."/>
            <person name="Zhu Y."/>
            <person name="Muzny D.M."/>
            <person name="Weinstock G."/>
            <person name="Gibbs R.A."/>
        </authorList>
    </citation>
    <scope>NUCLEOTIDE SEQUENCE [LARGE SCALE GENOMIC DNA]</scope>
    <source>
        <strain evidence="23">LSR1</strain>
    </source>
</reference>
<dbReference type="OrthoDB" id="10055367at2759"/>
<dbReference type="InterPro" id="IPR003599">
    <property type="entry name" value="Ig_sub"/>
</dbReference>
<evidence type="ECO:0000259" key="17">
    <source>
        <dbReference type="PROSITE" id="PS50025"/>
    </source>
</evidence>
<comment type="subcellular location">
    <subcellularLocation>
        <location evidence="1">Secreted</location>
        <location evidence="1">Extracellular space</location>
        <location evidence="1">Extracellular matrix</location>
        <location evidence="1">Basement membrane</location>
    </subcellularLocation>
</comment>
<keyword evidence="2" id="KW-0964">Secreted</keyword>
<evidence type="ECO:0000256" key="1">
    <source>
        <dbReference type="ARBA" id="ARBA00004302"/>
    </source>
</evidence>
<dbReference type="Pfam" id="PF00057">
    <property type="entry name" value="Ldl_recept_a"/>
    <property type="match status" value="10"/>
</dbReference>
<feature type="domain" description="EGF-like" evidence="18">
    <location>
        <begin position="3659"/>
        <end position="3697"/>
    </location>
</feature>
<dbReference type="PROSITE" id="PS50027">
    <property type="entry name" value="EGF_LAM_2"/>
    <property type="match status" value="2"/>
</dbReference>
<feature type="disulfide bond" evidence="13">
    <location>
        <begin position="444"/>
        <end position="459"/>
    </location>
</feature>
<keyword evidence="5" id="KW-0677">Repeat</keyword>
<feature type="disulfide bond" evidence="13">
    <location>
        <begin position="770"/>
        <end position="782"/>
    </location>
</feature>
<dbReference type="Gene3D" id="2.10.25.10">
    <property type="entry name" value="Laminin"/>
    <property type="match status" value="7"/>
</dbReference>
<dbReference type="Gene3D" id="4.10.400.10">
    <property type="entry name" value="Low-density Lipoprotein Receptor"/>
    <property type="match status" value="10"/>
</dbReference>
<organism evidence="22 23">
    <name type="scientific">Acyrthosiphon pisum</name>
    <name type="common">Pea aphid</name>
    <dbReference type="NCBI Taxonomy" id="7029"/>
    <lineage>
        <taxon>Eukaryota</taxon>
        <taxon>Metazoa</taxon>
        <taxon>Ecdysozoa</taxon>
        <taxon>Arthropoda</taxon>
        <taxon>Hexapoda</taxon>
        <taxon>Insecta</taxon>
        <taxon>Pterygota</taxon>
        <taxon>Neoptera</taxon>
        <taxon>Paraneoptera</taxon>
        <taxon>Hemiptera</taxon>
        <taxon>Sternorrhyncha</taxon>
        <taxon>Aphidomorpha</taxon>
        <taxon>Aphidoidea</taxon>
        <taxon>Aphididae</taxon>
        <taxon>Macrosiphini</taxon>
        <taxon>Acyrthosiphon</taxon>
    </lineage>
</organism>
<dbReference type="FunFam" id="2.10.25.10:FF:000106">
    <property type="entry name" value="Heparan sulfate proteoglycan 2"/>
    <property type="match status" value="1"/>
</dbReference>
<evidence type="ECO:0000256" key="14">
    <source>
        <dbReference type="PROSITE-ProRule" id="PRU00460"/>
    </source>
</evidence>
<feature type="disulfide bond" evidence="11">
    <location>
        <begin position="3426"/>
        <end position="3435"/>
    </location>
</feature>
<evidence type="ECO:0000259" key="21">
    <source>
        <dbReference type="PROSITE" id="PS51115"/>
    </source>
</evidence>
<feature type="domain" description="Ig-like" evidence="20">
    <location>
        <begin position="2122"/>
        <end position="2211"/>
    </location>
</feature>
<feature type="domain" description="Laminin IV type A" evidence="21">
    <location>
        <begin position="1029"/>
        <end position="1224"/>
    </location>
</feature>
<feature type="region of interest" description="Disordered" evidence="15">
    <location>
        <begin position="91"/>
        <end position="167"/>
    </location>
</feature>
<dbReference type="SUPFAM" id="SSF57424">
    <property type="entry name" value="LDL receptor-like module"/>
    <property type="match status" value="10"/>
</dbReference>
<dbReference type="GO" id="GO:0048513">
    <property type="term" value="P:animal organ development"/>
    <property type="evidence" value="ECO:0007669"/>
    <property type="project" value="UniProtKB-ARBA"/>
</dbReference>
<feature type="disulfide bond" evidence="13">
    <location>
        <begin position="432"/>
        <end position="450"/>
    </location>
</feature>
<dbReference type="CTD" id="45320"/>
<feature type="domain" description="Laminin EGF-like" evidence="19">
    <location>
        <begin position="1626"/>
        <end position="1673"/>
    </location>
</feature>
<feature type="compositionally biased region" description="Basic and acidic residues" evidence="15">
    <location>
        <begin position="158"/>
        <end position="167"/>
    </location>
</feature>
<dbReference type="InterPro" id="IPR013151">
    <property type="entry name" value="Immunoglobulin_dom"/>
</dbReference>
<dbReference type="CDD" id="cd00096">
    <property type="entry name" value="Ig"/>
    <property type="match status" value="1"/>
</dbReference>
<feature type="disulfide bond" evidence="13">
    <location>
        <begin position="859"/>
        <end position="877"/>
    </location>
</feature>
<dbReference type="PROSITE" id="PS01209">
    <property type="entry name" value="LDLRA_1"/>
    <property type="match status" value="4"/>
</dbReference>
<dbReference type="CDD" id="cd00110">
    <property type="entry name" value="LamG"/>
    <property type="match status" value="3"/>
</dbReference>
<dbReference type="PROSITE" id="PS01186">
    <property type="entry name" value="EGF_2"/>
    <property type="match status" value="3"/>
</dbReference>
<dbReference type="Pfam" id="PF00052">
    <property type="entry name" value="Laminin_B"/>
    <property type="match status" value="3"/>
</dbReference>
<dbReference type="InterPro" id="IPR003598">
    <property type="entry name" value="Ig_sub2"/>
</dbReference>
<dbReference type="Gene3D" id="2.60.120.200">
    <property type="match status" value="3"/>
</dbReference>
<keyword evidence="4 16" id="KW-0732">Signal</keyword>
<feature type="domain" description="Ig-like" evidence="20">
    <location>
        <begin position="3047"/>
        <end position="3134"/>
    </location>
</feature>
<feature type="domain" description="Ig-like" evidence="20">
    <location>
        <begin position="2501"/>
        <end position="2587"/>
    </location>
</feature>
<dbReference type="SMART" id="SM00282">
    <property type="entry name" value="LamG"/>
    <property type="match status" value="3"/>
</dbReference>
<evidence type="ECO:0000256" key="5">
    <source>
        <dbReference type="ARBA" id="ARBA00022737"/>
    </source>
</evidence>
<dbReference type="SMART" id="SM00180">
    <property type="entry name" value="EGF_Lam"/>
    <property type="match status" value="5"/>
</dbReference>
<dbReference type="InterPro" id="IPR036179">
    <property type="entry name" value="Ig-like_dom_sf"/>
</dbReference>
<feature type="domain" description="Ig-like" evidence="20">
    <location>
        <begin position="2221"/>
        <end position="2301"/>
    </location>
</feature>
<proteinExistence type="predicted"/>
<feature type="disulfide bond" evidence="13">
    <location>
        <begin position="871"/>
        <end position="886"/>
    </location>
</feature>
<feature type="disulfide bond" evidence="13">
    <location>
        <begin position="485"/>
        <end position="500"/>
    </location>
</feature>
<dbReference type="PANTHER" id="PTHR10075:SF100">
    <property type="entry name" value="FASCICLIN-2"/>
    <property type="match status" value="1"/>
</dbReference>
<feature type="compositionally biased region" description="Low complexity" evidence="15">
    <location>
        <begin position="91"/>
        <end position="105"/>
    </location>
</feature>
<dbReference type="GeneID" id="100168636"/>
<evidence type="ECO:0000256" key="6">
    <source>
        <dbReference type="ARBA" id="ARBA00022869"/>
    </source>
</evidence>
<dbReference type="CDD" id="cd00054">
    <property type="entry name" value="EGF_CA"/>
    <property type="match status" value="2"/>
</dbReference>
<dbReference type="InterPro" id="IPR002172">
    <property type="entry name" value="LDrepeatLR_classA_rpt"/>
</dbReference>
<dbReference type="CDD" id="cd00112">
    <property type="entry name" value="LDLa"/>
    <property type="match status" value="10"/>
</dbReference>
<feature type="domain" description="Ig-like" evidence="20">
    <location>
        <begin position="663"/>
        <end position="751"/>
    </location>
</feature>
<feature type="disulfide bond" evidence="13">
    <location>
        <begin position="644"/>
        <end position="659"/>
    </location>
</feature>
<feature type="chain" id="PRO_5035816292" description="Basement membrane-specific heparan sulfate proteoglycan core protein" evidence="16">
    <location>
        <begin position="27"/>
        <end position="3939"/>
    </location>
</feature>
<dbReference type="EnsemblMetazoa" id="XM_029489104.1">
    <property type="protein sequence ID" value="XP_029344964.1"/>
    <property type="gene ID" value="LOC100168636"/>
</dbReference>
<feature type="domain" description="Ig-like" evidence="20">
    <location>
        <begin position="2819"/>
        <end position="2904"/>
    </location>
</feature>
<feature type="domain" description="EGF-like" evidence="18">
    <location>
        <begin position="3699"/>
        <end position="3737"/>
    </location>
</feature>
<feature type="disulfide bond" evidence="14">
    <location>
        <begin position="1698"/>
        <end position="1707"/>
    </location>
</feature>
<feature type="disulfide bond" evidence="13">
    <location>
        <begin position="809"/>
        <end position="821"/>
    </location>
</feature>
<feature type="disulfide bond" evidence="11">
    <location>
        <begin position="3407"/>
        <end position="3424"/>
    </location>
</feature>
<keyword evidence="6" id="KW-0084">Basement membrane</keyword>
<dbReference type="SMART" id="SM00408">
    <property type="entry name" value="IGc2"/>
    <property type="match status" value="14"/>
</dbReference>
<dbReference type="Pfam" id="PF02210">
    <property type="entry name" value="Laminin_G_2"/>
    <property type="match status" value="1"/>
</dbReference>
<dbReference type="PROSITE" id="PS50068">
    <property type="entry name" value="LDLRA_2"/>
    <property type="match status" value="10"/>
</dbReference>
<name>A0A8R2NSP4_ACYPI</name>
<evidence type="ECO:0000256" key="11">
    <source>
        <dbReference type="PROSITE-ProRule" id="PRU00076"/>
    </source>
</evidence>
<dbReference type="GO" id="GO:0007411">
    <property type="term" value="P:axon guidance"/>
    <property type="evidence" value="ECO:0007669"/>
    <property type="project" value="TreeGrafter"/>
</dbReference>
<dbReference type="SUPFAM" id="SSF57196">
    <property type="entry name" value="EGF/Laminin"/>
    <property type="match status" value="4"/>
</dbReference>
<dbReference type="Gene3D" id="2.170.300.10">
    <property type="entry name" value="Tie2 ligand-binding domain superfamily"/>
    <property type="match status" value="1"/>
</dbReference>
<dbReference type="Pfam" id="PF00053">
    <property type="entry name" value="EGF_laminin"/>
    <property type="match status" value="5"/>
</dbReference>
<evidence type="ECO:0000259" key="18">
    <source>
        <dbReference type="PROSITE" id="PS50026"/>
    </source>
</evidence>
<evidence type="ECO:0000259" key="19">
    <source>
        <dbReference type="PROSITE" id="PS50027"/>
    </source>
</evidence>
<evidence type="ECO:0000256" key="12">
    <source>
        <dbReference type="PROSITE-ProRule" id="PRU00122"/>
    </source>
</evidence>
<dbReference type="Pfam" id="PF24973">
    <property type="entry name" value="EGF_LMN_ATRN"/>
    <property type="match status" value="1"/>
</dbReference>
<dbReference type="InterPro" id="IPR007110">
    <property type="entry name" value="Ig-like_dom"/>
</dbReference>
<evidence type="ECO:0000256" key="10">
    <source>
        <dbReference type="ARBA" id="ARBA00023319"/>
    </source>
</evidence>
<dbReference type="InterPro" id="IPR013098">
    <property type="entry name" value="Ig_I-set"/>
</dbReference>
<dbReference type="InterPro" id="IPR056863">
    <property type="entry name" value="LMN_ATRN_NET-like_EGF"/>
</dbReference>
<dbReference type="RefSeq" id="XP_029344964.1">
    <property type="nucleotide sequence ID" value="XM_029489104.1"/>
</dbReference>
<feature type="domain" description="Laminin G" evidence="17">
    <location>
        <begin position="3743"/>
        <end position="3926"/>
    </location>
</feature>
<protein>
    <recommendedName>
        <fullName evidence="24">Basement membrane-specific heparan sulfate proteoglycan core protein</fullName>
    </recommendedName>
</protein>
<feature type="disulfide bond" evidence="13">
    <location>
        <begin position="543"/>
        <end position="555"/>
    </location>
</feature>
<evidence type="ECO:0000256" key="13">
    <source>
        <dbReference type="PROSITE-ProRule" id="PRU00124"/>
    </source>
</evidence>
<keyword evidence="7 11" id="KW-1015">Disulfide bond</keyword>
<dbReference type="InterPro" id="IPR023415">
    <property type="entry name" value="LDLR_class-A_CS"/>
</dbReference>
<evidence type="ECO:0000256" key="3">
    <source>
        <dbReference type="ARBA" id="ARBA00022530"/>
    </source>
</evidence>
<dbReference type="PANTHER" id="PTHR10075">
    <property type="entry name" value="BASIGIN RELATED"/>
    <property type="match status" value="1"/>
</dbReference>
<dbReference type="Pfam" id="PF13927">
    <property type="entry name" value="Ig_3"/>
    <property type="match status" value="7"/>
</dbReference>
<dbReference type="InterPro" id="IPR000742">
    <property type="entry name" value="EGF"/>
</dbReference>
<feature type="domain" description="Ig-like" evidence="20">
    <location>
        <begin position="2309"/>
        <end position="2402"/>
    </location>
</feature>
<evidence type="ECO:0000256" key="15">
    <source>
        <dbReference type="SAM" id="MobiDB-lite"/>
    </source>
</evidence>
<dbReference type="FunFam" id="2.60.40.10:FF:000032">
    <property type="entry name" value="palladin isoform X1"/>
    <property type="match status" value="1"/>
</dbReference>
<feature type="domain" description="Ig-like" evidence="20">
    <location>
        <begin position="2592"/>
        <end position="2682"/>
    </location>
</feature>
<dbReference type="Pfam" id="PF00008">
    <property type="entry name" value="EGF"/>
    <property type="match status" value="2"/>
</dbReference>
<feature type="domain" description="Ig-like" evidence="20">
    <location>
        <begin position="2017"/>
        <end position="2106"/>
    </location>
</feature>
<evidence type="ECO:0000313" key="22">
    <source>
        <dbReference type="EnsemblMetazoa" id="XP_029344964.1"/>
    </source>
</evidence>
<feature type="domain" description="Ig-like" evidence="20">
    <location>
        <begin position="2727"/>
        <end position="2812"/>
    </location>
</feature>
<feature type="domain" description="Laminin G" evidence="17">
    <location>
        <begin position="3478"/>
        <end position="3663"/>
    </location>
</feature>
<feature type="domain" description="Laminin IV type A" evidence="21">
    <location>
        <begin position="1413"/>
        <end position="1592"/>
    </location>
</feature>
<feature type="domain" description="Ig-like" evidence="20">
    <location>
        <begin position="2913"/>
        <end position="2996"/>
    </location>
</feature>
<dbReference type="CDD" id="cd00055">
    <property type="entry name" value="EGF_Lam"/>
    <property type="match status" value="4"/>
</dbReference>
<dbReference type="InterPro" id="IPR002049">
    <property type="entry name" value="LE_dom"/>
</dbReference>
<dbReference type="Pfam" id="PF00054">
    <property type="entry name" value="Laminin_G_1"/>
    <property type="match status" value="2"/>
</dbReference>
<dbReference type="SUPFAM" id="SSF49899">
    <property type="entry name" value="Concanavalin A-like lectins/glucanases"/>
    <property type="match status" value="3"/>
</dbReference>
<dbReference type="SMART" id="SM00409">
    <property type="entry name" value="IG"/>
    <property type="match status" value="14"/>
</dbReference>
<dbReference type="PROSITE" id="PS00022">
    <property type="entry name" value="EGF_1"/>
    <property type="match status" value="6"/>
</dbReference>
<dbReference type="Gene3D" id="2.60.40.10">
    <property type="entry name" value="Immunoglobulins"/>
    <property type="match status" value="14"/>
</dbReference>
<dbReference type="InterPro" id="IPR013783">
    <property type="entry name" value="Ig-like_fold"/>
</dbReference>
<dbReference type="Proteomes" id="UP000007819">
    <property type="component" value="Chromosome A2"/>
</dbReference>
<evidence type="ECO:0000259" key="20">
    <source>
        <dbReference type="PROSITE" id="PS50835"/>
    </source>
</evidence>
<sequence>MVYLLHRNRIWLSVGLLVFIIAVCSSTTSVLETDNDLVFEDDRTPNNILDGLNPPDQSVSRLLSFVHGSVKRIKRSIWSFLGDGESEKTSTAAVSSTSSDTSPLSRVTRTSEEDTDVTVPMVVPDSGPNRGDIPSVDDDEDNDLTSGDGNHSGDGPDTDDHYTTNKPRPIEVEDDLVSMNNLNVVNLTITPPLDSQTTGDSNTTTSTTTSTTTTPDTTISTTTTTTTAATQPSTAAEPSTTTESPTSAPPLSPTQLSVDQGTTIFRVHLTIMEPYTKDYADMKSEAFDWLANNITLSLNEALKQYGTYSPRVVAIQPSSDEFFVRATVDIESEGRESKETLENQLRYFISNSRAFNPSSPLTVIDKGFDITQAYAGLTATCQSGETLCVVTNACLPAESRCNGTAECPDGTDEQMCQRLVELNVCGDDEFQCDGITCIPNSKKCNGLSECLDRTDELNCPPTNKCTAEQFKCRLTSFCIDRSLQCNRIKNCQDGSDEENCPEKVCDENSFSCRSTDQCIDRRKECDGRVDCDDGSDEENCSNCGPEEFQCHNGKCLSIDKRCNGKIECSNGEDEVNCGIPGGDNIPSLGTAPTIPTITTPNVTNIATTTVIYPQYENPPVFVTCNWNEFACRNGRQCVPKSAKCNNNYECQDYSDEDNCYEAPDGLDLKTYPNEQTIKENSKDREVVFQCRDEGPLRAPVRWSRGNGLYLPHGSRDIGGRLEMPNIKVEHSGTYVCEAIGFSASDPGSRVSVFLKVEPWIDVTVRPIESCGLNEATCSNKQCILKTKVCDGQIDCLDGSDETRCNMFGCQPNEFRCSNKKCILKTWVCDGQDDCGDNFDEQNCEQKVSDSRCLYSEFECRNKECIPKSFQCDSQSDCSDGSDEIGCLPVQFQTTPPPLITLEIGEVFITTCKAVGVPIPEISWRLNWGHVPTKCEMTSVNGLGTLTCPNIQEADQGAYSCEGINIHGSEIAVPDTILVVKRPNLIQQTTCPKGTFNDVALSQNDCINCFCFGISSNCRSSKLFKIQNTPSLHQLRIANVYIEASSFRVELQSASSAAHQINVNGNEALQVFTVNNTSKQSEDTYPYFKFPESYLGNQLKSYGGYITYIVRYEGNGDPITFTPDIILIGNGVKLLYFGPETPVGIDTVVSARLFADVWKKESTEFSYSDRLATREEVMMVLANVENILIRGQYVSQQSETNIKHIKMDSAQTMKSGNEYVAFVEECQCPAGYTGLSCESCAPGYVRRQQGSWLGQCYKEDTEVCPIGMYGSPPRGIPCRHCPCPLTSSGNQFGKGCYLDTDGLPTCNCIDGYVGRRCEQCASGYSGNPLQPGDYCKQGICDAVGSISPFPDESTGKCVCKDYTTGDLCNQCKANTFNIAPDNQFGCISCFCMGLSNQCTSSRLYRQEVHATFARTHQDIKLIQRKNFVPLPYLEVDSSTRELIYRDFPPGSQEVYYWQLPPRFLGNKITSYGGSLSYILRHVPVPGGQSSKNSAPDIELISENKIRLLHYSRENVEPNTLKTTSVKLLEQNWQRPDGQVADREHLLMALAGLKSILIKATYTTGTKEVAIQSVTLEITDSFNTGKNRAVEVEECLCPEGYKGLSCEECAVGYTRNGQGLYLEICEPCTCNGHSNHCDPDSGICVNCRNHTTGDTCDVCLPGYTGDPLKGIPCEANEEISACDCDSQGTLLPCQENRCVCKTNVEGPRCDRCRPGTFDLSENHVEGCLECFCSGVSQNCYPSNLFVTQIPMQLFGQSHGFTLTDSTRNRFIKSGFSTDVSKNEIGYDYTPNRGEQLFWSLPSSFTGNKITSYGGFLNWTQRYTTFPGSTIRDDTDIILVGSGIWLFKSNDKKVLPGETTVLNTHLVEKGWRRLISSGPQPASRAEFMKVLSSIEAILIRAIHASQTNRTYLSDVSLDTAIESETGGERSTSVEICRCPVGHRGTSCEICSVGYYKDTNDQCTRCPCNANEESCSLGSDSRVTCNCLSGYTGPSCNTLVNNRLTTTTTTTTRTPPPLPQPEIYIQITEPKIEIVEIGNTVTLHCAANSRRSQRISITWSKEDGYLPSDRTQDNGSGYLYITSVEPSDSGVYICTASDGYSSFSDKKILRIGDQPKTTSKPIQSQPEIYITVSDPSIEIVEIGSTVRFRCDARSRRSRPVVLKWTREGGSLPANRAIDNGSGYLLFTNLDTSDSGVYVCTASDGYSAISEKKTLAVGGGTNIIKPTVEIRPKYLKLVVGDPAEFTCQSPGAPTLEWYRGRDQQFNPSYVSEDGVFRIPAVKQSDQGTYFCRATNQNGETDSQRVTIYIEPSQPVINGSNDLLSLTIDPPQYSGPGDIVRLQCTISDETQYGVKWSKIGNQPLPYGSEQSSSGLLTLHRLKPSNSGVYVCSAISYRSGAIESEVEVPVNIVQRRNPPSLRIEPDKQIVPQGTLAELRCLSTTDPNLQVQWFKINENLTSNVQISGSLLRIPSAQVKDRGIYVCKGTNEGGTAQASSIIDIERREAPTIELYPSARQIVNIGSSVLYQCRVTGGIPTPIVKWTRRNGESLPSQMEEIPPGVIKITGMEASSAGEYVCEARNTAGMASAIAILEVQSLPVIKLRPSGIITVLPGKQVKLRCQATGNPSPTVTWTKLTPDYPSYPESRSNSGSSDTAEYIIENAQPSDIGTYSCIAQNSAGPVEERVQLIVSEDGNEISGGENDGKLNTNEEENKTSGPFRGDIAGNDESGGDIPNTKPEDELVNLVGSRAVLTCNADASAIRDRIRLTWVRGNQLSLSEEHDIIDNMLILRNVQKSDQGQYNCLGIESDRTVVFSRSITLKVVEPPRIALNPTRQVVKRGDNAQIMCTADGDQPITITWSKLSSRSLPPTVQTNGGFLRFNGITEQDTGRYLCKAVNNIGEAESVAEVIVNDNSRDHPAPIIRAVDRNQEVFEGGNTNLRCILPKSSEQYTVKWSRTRSPLPYDSQIRGEVLSLRNIHMNDTDRYLCKVDSPFGTTTDYIDLRVLPSCLNDEFRCNDGQCINFINYCDGISDCSDGSDEEDSCLEKKNRIGRNSGLYIKPSQGTVYIGDVLELECIWTDGASASEYSEITWAKVNDDMESNVENLGSIIRLNDVRPENTGTYRCTKRDKNNNIVTEDYELTVTPTPSDAASPSVSTKYAPYGKSVVIECNSDLSLPVEYSWAKFGPQMEPIYDRRNLTLYNVTEKSAGLYFCTASNEMVRIDIPTVLVVTGIVPSFRGTDSYLAFPTLLNTYLELNIEVHFKPEMNDGLILYNGQKSGGSGDFFSFGLRDGIPEFRFDVGSGAAIIKATEPVTLNEWHVARLERVKKHGNMYIDERGPYRGVSPGTFQGMDLSQLLYIGGVPDFGSIHKDVGFQTGFIGCVSGFKSETRTYNLMKDSVDRQGLGTCDVCSNNQCLNQGICQEAQTRQGYTCICQPGYSGEYCDKISEVCTPGICGLGECLAGHEEIECKCKIGTLGKRCERTVEIVEPYFGGKSYLAYPAPTSQQKLTISLKINPASLTDGVILYAAQNHQGIGQFMSVTLKNRQVEFRYTVAGMTSMLRSRQNLEIGEWTTITVSRNTETQECKLSVNKETPIRSIENGNMHALELKTHLFVGGYDSYKVKIAKSVEVENNFKGCIKMLKVSGMDLDMISSTVDSANTEDCVVARGDACSYNHCKNYANCHTEPKHYEYVCECENGFSGPRCDVEAKLCLTLKPCLNDGICTDIDSSSYRCDCPLGHSGPTCNEKVVLDITANFSGNSYLQLENSLLDRNKREHSISMTFTTDSANGLLYWQGQEPNNDGVVDNYIAISIVNGYVELSHRFQGRSTPAIRATDHHVNNNEPHVILIRGNGAEWSLELDRSTTEYGKERDVDIQQLLESTDLIYIGGVPEVILMTNDNHYKGYEGCIGDVRVQDSGYVNLGQKSLSGKNVASCNRHDVNNIIQRNE</sequence>
<dbReference type="PROSITE" id="PS51115">
    <property type="entry name" value="LAMININ_IVA"/>
    <property type="match status" value="3"/>
</dbReference>
<feature type="domain" description="Ig-like" evidence="20">
    <location>
        <begin position="3139"/>
        <end position="3215"/>
    </location>
</feature>
<feature type="disulfide bond" evidence="11">
    <location>
        <begin position="3727"/>
        <end position="3736"/>
    </location>
</feature>
<dbReference type="PRINTS" id="PR00261">
    <property type="entry name" value="LDLRECEPTOR"/>
</dbReference>
<feature type="domain" description="Laminin EGF-like" evidence="19">
    <location>
        <begin position="1680"/>
        <end position="1727"/>
    </location>
</feature>
<keyword evidence="23" id="KW-1185">Reference proteome</keyword>
<feature type="region of interest" description="Disordered" evidence="15">
    <location>
        <begin position="188"/>
        <end position="257"/>
    </location>
</feature>
<accession>A0A8R2NSP4</accession>
<feature type="compositionally biased region" description="Low complexity" evidence="15">
    <location>
        <begin position="195"/>
        <end position="246"/>
    </location>
</feature>
<keyword evidence="10" id="KW-0393">Immunoglobulin domain</keyword>
<feature type="disulfide bond" evidence="14">
    <location>
        <begin position="1645"/>
        <end position="1654"/>
    </location>
</feature>
<keyword evidence="9 14" id="KW-0424">Laminin EGF-like domain</keyword>
<dbReference type="PROSITE" id="PS50835">
    <property type="entry name" value="IG_LIKE"/>
    <property type="match status" value="14"/>
</dbReference>
<feature type="disulfide bond" evidence="13">
    <location>
        <begin position="816"/>
        <end position="834"/>
    </location>
</feature>
<feature type="disulfide bond" evidence="13">
    <location>
        <begin position="425"/>
        <end position="437"/>
    </location>
</feature>
<dbReference type="SMART" id="SM00281">
    <property type="entry name" value="LamB"/>
    <property type="match status" value="3"/>
</dbReference>
<dbReference type="InterPro" id="IPR036055">
    <property type="entry name" value="LDL_receptor-like_sf"/>
</dbReference>
<feature type="disulfide bond" evidence="13">
    <location>
        <begin position="852"/>
        <end position="864"/>
    </location>
</feature>
<feature type="disulfide bond" evidence="13">
    <location>
        <begin position="525"/>
        <end position="540"/>
    </location>
</feature>
<comment type="caution">
    <text evidence="11">Lacks conserved residue(s) required for the propagation of feature annotation.</text>
</comment>
<keyword evidence="3" id="KW-0272">Extracellular matrix</keyword>
<feature type="disulfide bond" evidence="11">
    <location>
        <begin position="3687"/>
        <end position="3696"/>
    </location>
</feature>
<feature type="disulfide bond" evidence="13">
    <location>
        <begin position="789"/>
        <end position="804"/>
    </location>
</feature>
<feature type="disulfide bond" evidence="13">
    <location>
        <begin position="401"/>
        <end position="416"/>
    </location>
</feature>
<dbReference type="PROSITE" id="PS50025">
    <property type="entry name" value="LAM_G_DOMAIN"/>
    <property type="match status" value="3"/>
</dbReference>
<feature type="disulfide bond" evidence="13">
    <location>
        <begin position="550"/>
        <end position="568"/>
    </location>
</feature>